<evidence type="ECO:0000313" key="2">
    <source>
        <dbReference type="EMBL" id="NEC37363.1"/>
    </source>
</evidence>
<gene>
    <name evidence="2" type="ORF">G3I66_29915</name>
</gene>
<protein>
    <submittedName>
        <fullName evidence="2">Uncharacterized protein</fullName>
    </submittedName>
</protein>
<feature type="compositionally biased region" description="Basic and acidic residues" evidence="1">
    <location>
        <begin position="203"/>
        <end position="238"/>
    </location>
</feature>
<organism evidence="2 3">
    <name type="scientific">Streptomyces rubrogriseus</name>
    <dbReference type="NCBI Taxonomy" id="194673"/>
    <lineage>
        <taxon>Bacteria</taxon>
        <taxon>Bacillati</taxon>
        <taxon>Actinomycetota</taxon>
        <taxon>Actinomycetes</taxon>
        <taxon>Kitasatosporales</taxon>
        <taxon>Streptomycetaceae</taxon>
        <taxon>Streptomyces</taxon>
        <taxon>Streptomyces violaceoruber group</taxon>
    </lineage>
</organism>
<evidence type="ECO:0000313" key="3">
    <source>
        <dbReference type="Proteomes" id="UP000475666"/>
    </source>
</evidence>
<sequence>MQRKGGRRRDTGGPDAGGVEQVLDELYGTPPSAFVPHREERAAAARTAGRKEDARRIHAARRPTLAAWAANLLTRSRPEETRRFLELGQALREAHRTLDAAGLKELSAQRRRIVAALSRQAAQLAGEAGHRLSQAAQREVESTLRAVLADPDAADQWAGGRLEVSLTPPADFPSGTAPAEPARTAEPEPAPRPKSPRTASGTRAKDELAERRRRRREELERAEREAERAAGHLRDARAEQTGAQESLHRADDELDRIRETVAAAEEKLRETRDDLDRAERERRAARERHRTAADAVAGAEREARASARRLDRLAGRDGSYGSSD</sequence>
<dbReference type="Proteomes" id="UP000475666">
    <property type="component" value="Unassembled WGS sequence"/>
</dbReference>
<feature type="compositionally biased region" description="Basic and acidic residues" evidence="1">
    <location>
        <begin position="299"/>
        <end position="315"/>
    </location>
</feature>
<dbReference type="RefSeq" id="WP_164278362.1">
    <property type="nucleotide sequence ID" value="NZ_JAAGMQ010000882.1"/>
</dbReference>
<feature type="compositionally biased region" description="Basic and acidic residues" evidence="1">
    <location>
        <begin position="246"/>
        <end position="284"/>
    </location>
</feature>
<feature type="region of interest" description="Disordered" evidence="1">
    <location>
        <begin position="28"/>
        <end position="58"/>
    </location>
</feature>
<dbReference type="AlphaFoldDB" id="A0A6G3TL98"/>
<proteinExistence type="predicted"/>
<feature type="compositionally biased region" description="Basic and acidic residues" evidence="1">
    <location>
        <begin position="36"/>
        <end position="56"/>
    </location>
</feature>
<feature type="region of interest" description="Disordered" evidence="1">
    <location>
        <begin position="164"/>
        <end position="324"/>
    </location>
</feature>
<name>A0A6G3TL98_9ACTN</name>
<comment type="caution">
    <text evidence="2">The sequence shown here is derived from an EMBL/GenBank/DDBJ whole genome shotgun (WGS) entry which is preliminary data.</text>
</comment>
<dbReference type="EMBL" id="JAAGMQ010000882">
    <property type="protein sequence ID" value="NEC37363.1"/>
    <property type="molecule type" value="Genomic_DNA"/>
</dbReference>
<accession>A0A6G3TL98</accession>
<reference evidence="2 3" key="1">
    <citation type="submission" date="2020-01" db="EMBL/GenBank/DDBJ databases">
        <title>Insect and environment-associated Actinomycetes.</title>
        <authorList>
            <person name="Currrie C."/>
            <person name="Chevrette M."/>
            <person name="Carlson C."/>
            <person name="Stubbendieck R."/>
            <person name="Wendt-Pienkowski E."/>
        </authorList>
    </citation>
    <scope>NUCLEOTIDE SEQUENCE [LARGE SCALE GENOMIC DNA]</scope>
    <source>
        <strain evidence="2 3">SID7739</strain>
    </source>
</reference>
<dbReference type="SUPFAM" id="SSF57997">
    <property type="entry name" value="Tropomyosin"/>
    <property type="match status" value="1"/>
</dbReference>
<evidence type="ECO:0000256" key="1">
    <source>
        <dbReference type="SAM" id="MobiDB-lite"/>
    </source>
</evidence>